<name>F9XM41_ZYMTI</name>
<keyword evidence="2" id="KW-1185">Reference proteome</keyword>
<dbReference type="AlphaFoldDB" id="F9XM41"/>
<dbReference type="VEuPathDB" id="FungiDB:ZTRI_11.424"/>
<organism evidence="1 2">
    <name type="scientific">Zymoseptoria tritici (strain CBS 115943 / IPO323)</name>
    <name type="common">Speckled leaf blotch fungus</name>
    <name type="synonym">Septoria tritici</name>
    <dbReference type="NCBI Taxonomy" id="336722"/>
    <lineage>
        <taxon>Eukaryota</taxon>
        <taxon>Fungi</taxon>
        <taxon>Dikarya</taxon>
        <taxon>Ascomycota</taxon>
        <taxon>Pezizomycotina</taxon>
        <taxon>Dothideomycetes</taxon>
        <taxon>Dothideomycetidae</taxon>
        <taxon>Mycosphaerellales</taxon>
        <taxon>Mycosphaerellaceae</taxon>
        <taxon>Zymoseptoria</taxon>
    </lineage>
</organism>
<gene>
    <name evidence="1" type="ORF">MYCGRDRAFT_96784</name>
</gene>
<dbReference type="GeneID" id="13396442"/>
<evidence type="ECO:0000313" key="2">
    <source>
        <dbReference type="Proteomes" id="UP000008062"/>
    </source>
</evidence>
<dbReference type="RefSeq" id="XP_003848444.1">
    <property type="nucleotide sequence ID" value="XM_003848396.1"/>
</dbReference>
<accession>F9XM41</accession>
<dbReference type="KEGG" id="ztr:MYCGRDRAFT_96784"/>
<reference evidence="1 2" key="1">
    <citation type="journal article" date="2011" name="PLoS Genet.">
        <title>Finished genome of the fungal wheat pathogen Mycosphaerella graminicola reveals dispensome structure, chromosome plasticity, and stealth pathogenesis.</title>
        <authorList>
            <person name="Goodwin S.B."/>
            <person name="Ben M'barek S."/>
            <person name="Dhillon B."/>
            <person name="Wittenberg A.H.J."/>
            <person name="Crane C.F."/>
            <person name="Hane J.K."/>
            <person name="Foster A.J."/>
            <person name="Van der Lee T.A.J."/>
            <person name="Grimwood J."/>
            <person name="Aerts A."/>
            <person name="Antoniw J."/>
            <person name="Bailey A."/>
            <person name="Bluhm B."/>
            <person name="Bowler J."/>
            <person name="Bristow J."/>
            <person name="van der Burgt A."/>
            <person name="Canto-Canche B."/>
            <person name="Churchill A.C.L."/>
            <person name="Conde-Ferraez L."/>
            <person name="Cools H.J."/>
            <person name="Coutinho P.M."/>
            <person name="Csukai M."/>
            <person name="Dehal P."/>
            <person name="De Wit P."/>
            <person name="Donzelli B."/>
            <person name="van de Geest H.C."/>
            <person name="van Ham R.C.H.J."/>
            <person name="Hammond-Kosack K.E."/>
            <person name="Henrissat B."/>
            <person name="Kilian A."/>
            <person name="Kobayashi A.K."/>
            <person name="Koopmann E."/>
            <person name="Kourmpetis Y."/>
            <person name="Kuzniar A."/>
            <person name="Lindquist E."/>
            <person name="Lombard V."/>
            <person name="Maliepaard C."/>
            <person name="Martins N."/>
            <person name="Mehrabi R."/>
            <person name="Nap J.P.H."/>
            <person name="Ponomarenko A."/>
            <person name="Rudd J.J."/>
            <person name="Salamov A."/>
            <person name="Schmutz J."/>
            <person name="Schouten H.J."/>
            <person name="Shapiro H."/>
            <person name="Stergiopoulos I."/>
            <person name="Torriani S.F.F."/>
            <person name="Tu H."/>
            <person name="de Vries R.P."/>
            <person name="Waalwijk C."/>
            <person name="Ware S.B."/>
            <person name="Wiebenga A."/>
            <person name="Zwiers L.-H."/>
            <person name="Oliver R.P."/>
            <person name="Grigoriev I.V."/>
            <person name="Kema G.H.J."/>
        </authorList>
    </citation>
    <scope>NUCLEOTIDE SEQUENCE [LARGE SCALE GENOMIC DNA]</scope>
    <source>
        <strain evidence="2">CBS 115943 / IPO323</strain>
    </source>
</reference>
<evidence type="ECO:0000313" key="1">
    <source>
        <dbReference type="EMBL" id="EGP83420.1"/>
    </source>
</evidence>
<protein>
    <submittedName>
        <fullName evidence="1">Uncharacterized protein</fullName>
    </submittedName>
</protein>
<dbReference type="Proteomes" id="UP000008062">
    <property type="component" value="Chromosome 11"/>
</dbReference>
<dbReference type="EMBL" id="CM001206">
    <property type="protein sequence ID" value="EGP83420.1"/>
    <property type="molecule type" value="Genomic_DNA"/>
</dbReference>
<dbReference type="HOGENOM" id="CLU_1751138_0_0_1"/>
<proteinExistence type="predicted"/>
<sequence>MSAGDNPSAVMCNYRMRIAWLGSLPDDQVVAPGPDVTSGRSPVHLLTIQTTQLLVDYLKFWRIYLVIASKIPDRPRRRYTDSNSDQAKQIGYWWDCERPDHDVNKARSWRDSLESLPSELRKKSTDSWRPAELIQRLYDFTFDTHNWCI</sequence>
<dbReference type="InParanoid" id="F9XM41"/>